<dbReference type="InterPro" id="IPR002059">
    <property type="entry name" value="CSP_DNA-bd"/>
</dbReference>
<feature type="region of interest" description="Disordered" evidence="2">
    <location>
        <begin position="133"/>
        <end position="167"/>
    </location>
</feature>
<proteinExistence type="predicted"/>
<evidence type="ECO:0000256" key="1">
    <source>
        <dbReference type="RuleBase" id="RU000408"/>
    </source>
</evidence>
<dbReference type="AlphaFoldDB" id="A0A4Y6V6K7"/>
<dbReference type="EMBL" id="CP032485">
    <property type="protein sequence ID" value="QDH23965.1"/>
    <property type="molecule type" value="Genomic_DNA"/>
</dbReference>
<dbReference type="OrthoDB" id="9791685at2"/>
<dbReference type="Gene3D" id="2.40.50.140">
    <property type="entry name" value="Nucleic acid-binding proteins"/>
    <property type="match status" value="2"/>
</dbReference>
<dbReference type="PRINTS" id="PR00050">
    <property type="entry name" value="COLDSHOCK"/>
</dbReference>
<feature type="compositionally biased region" description="Low complexity" evidence="2">
    <location>
        <begin position="145"/>
        <end position="156"/>
    </location>
</feature>
<protein>
    <submittedName>
        <fullName evidence="4">Cold-shock protein</fullName>
    </submittedName>
</protein>
<dbReference type="Proteomes" id="UP000317214">
    <property type="component" value="Chromosome"/>
</dbReference>
<feature type="region of interest" description="Disordered" evidence="2">
    <location>
        <begin position="1"/>
        <end position="53"/>
    </location>
</feature>
<dbReference type="InterPro" id="IPR011129">
    <property type="entry name" value="CSD"/>
</dbReference>
<dbReference type="InterPro" id="IPR050181">
    <property type="entry name" value="Cold_shock_domain"/>
</dbReference>
<evidence type="ECO:0000259" key="3">
    <source>
        <dbReference type="PROSITE" id="PS51857"/>
    </source>
</evidence>
<dbReference type="SMART" id="SM00357">
    <property type="entry name" value="CSP"/>
    <property type="match status" value="2"/>
</dbReference>
<feature type="domain" description="CSD" evidence="3">
    <location>
        <begin position="172"/>
        <end position="237"/>
    </location>
</feature>
<reference evidence="4 5" key="1">
    <citation type="submission" date="2018-09" db="EMBL/GenBank/DDBJ databases">
        <title>The complete genome sequence of Neokomagataea tanensis NBRC 106556(T).</title>
        <authorList>
            <person name="Chua K.-O."/>
            <person name="See-Too W.-S."/>
            <person name="Hong K.-W."/>
            <person name="Yin W.-F."/>
            <person name="Chan K.-G."/>
        </authorList>
    </citation>
    <scope>NUCLEOTIDE SEQUENCE [LARGE SCALE GENOMIC DNA]</scope>
    <source>
        <strain evidence="5">AH13 \ NBRC 106556</strain>
    </source>
</reference>
<dbReference type="PROSITE" id="PS00352">
    <property type="entry name" value="CSD_1"/>
    <property type="match status" value="1"/>
</dbReference>
<evidence type="ECO:0000313" key="5">
    <source>
        <dbReference type="Proteomes" id="UP000317214"/>
    </source>
</evidence>
<feature type="compositionally biased region" description="Gly residues" evidence="2">
    <location>
        <begin position="38"/>
        <end position="53"/>
    </location>
</feature>
<dbReference type="InterPro" id="IPR012340">
    <property type="entry name" value="NA-bd_OB-fold"/>
</dbReference>
<dbReference type="RefSeq" id="WP_141491801.1">
    <property type="nucleotide sequence ID" value="NZ_CP032485.1"/>
</dbReference>
<gene>
    <name evidence="4" type="ORF">D5366_00310</name>
</gene>
<dbReference type="InterPro" id="IPR019844">
    <property type="entry name" value="CSD_CS"/>
</dbReference>
<evidence type="ECO:0000313" key="4">
    <source>
        <dbReference type="EMBL" id="QDH23965.1"/>
    </source>
</evidence>
<dbReference type="GO" id="GO:0003676">
    <property type="term" value="F:nucleic acid binding"/>
    <property type="evidence" value="ECO:0007669"/>
    <property type="project" value="InterPro"/>
</dbReference>
<dbReference type="CDD" id="cd04458">
    <property type="entry name" value="CSP_CDS"/>
    <property type="match status" value="2"/>
</dbReference>
<dbReference type="PROSITE" id="PS51857">
    <property type="entry name" value="CSD_2"/>
    <property type="match status" value="2"/>
</dbReference>
<name>A0A4Y6V6K7_9PROT</name>
<dbReference type="GO" id="GO:0005829">
    <property type="term" value="C:cytosol"/>
    <property type="evidence" value="ECO:0007669"/>
    <property type="project" value="UniProtKB-ARBA"/>
</dbReference>
<dbReference type="SUPFAM" id="SSF50249">
    <property type="entry name" value="Nucleic acid-binding proteins"/>
    <property type="match status" value="2"/>
</dbReference>
<dbReference type="KEGG" id="ntn:D5366_00310"/>
<sequence length="238" mass="24759">MRNNRTDRSFNSPRRGGFDGDFGSQPSYNDRPSYSDRGGFGGGSAGGGYGAPRRGGGNSFVAASGPEISSSVKWFNTEKGFGFVELSDGSGDIFLHANALSNAGYNSVNPGATVVVRIGQGPKGRQVAEVVSVDESTAEAPRPRAPMGGAAPRFGASARPGRPAPDLSMAEETRGIVKWYNATKGFGFITPESGGKDIFVHASALERSQLQTLSEGQTINVKVVQGQKGPEAAVIDAD</sequence>
<comment type="subcellular location">
    <subcellularLocation>
        <location evidence="1">Cytoplasm</location>
    </subcellularLocation>
</comment>
<organism evidence="4 5">
    <name type="scientific">Neokomagataea tanensis</name>
    <dbReference type="NCBI Taxonomy" id="661191"/>
    <lineage>
        <taxon>Bacteria</taxon>
        <taxon>Pseudomonadati</taxon>
        <taxon>Pseudomonadota</taxon>
        <taxon>Alphaproteobacteria</taxon>
        <taxon>Acetobacterales</taxon>
        <taxon>Acetobacteraceae</taxon>
        <taxon>Neokomagataea</taxon>
    </lineage>
</organism>
<evidence type="ECO:0000256" key="2">
    <source>
        <dbReference type="SAM" id="MobiDB-lite"/>
    </source>
</evidence>
<dbReference type="PANTHER" id="PTHR11544">
    <property type="entry name" value="COLD SHOCK DOMAIN CONTAINING PROTEINS"/>
    <property type="match status" value="1"/>
</dbReference>
<dbReference type="Pfam" id="PF00313">
    <property type="entry name" value="CSD"/>
    <property type="match status" value="2"/>
</dbReference>
<keyword evidence="5" id="KW-1185">Reference proteome</keyword>
<feature type="domain" description="CSD" evidence="3">
    <location>
        <begin position="67"/>
        <end position="133"/>
    </location>
</feature>
<accession>A0A4Y6V6K7</accession>